<evidence type="ECO:0000256" key="3">
    <source>
        <dbReference type="HAMAP-Rule" id="MF_00789"/>
    </source>
</evidence>
<dbReference type="KEGG" id="vzi:G5S32_17105"/>
<dbReference type="PANTHER" id="PTHR38108:SF1">
    <property type="entry name" value="UPF0319 PROTEIN YCCT"/>
    <property type="match status" value="1"/>
</dbReference>
<evidence type="ECO:0000256" key="1">
    <source>
        <dbReference type="ARBA" id="ARBA00008490"/>
    </source>
</evidence>
<dbReference type="RefSeq" id="WP_165313378.1">
    <property type="nucleotide sequence ID" value="NZ_CP049332.1"/>
</dbReference>
<proteinExistence type="inferred from homology"/>
<comment type="similarity">
    <text evidence="1 3">Belongs to the UPF0319 family.</text>
</comment>
<evidence type="ECO:0000313" key="5">
    <source>
        <dbReference type="Proteomes" id="UP000503003"/>
    </source>
</evidence>
<dbReference type="NCBIfam" id="NF003383">
    <property type="entry name" value="PRK04517.1"/>
    <property type="match status" value="1"/>
</dbReference>
<dbReference type="AlphaFoldDB" id="A0A6G7CNS9"/>
<dbReference type="PANTHER" id="PTHR38108">
    <property type="entry name" value="UPF0319 PROTEIN YCCT"/>
    <property type="match status" value="1"/>
</dbReference>
<gene>
    <name evidence="4" type="ORF">G5S32_17105</name>
</gene>
<dbReference type="EMBL" id="CP049332">
    <property type="protein sequence ID" value="QIH43706.1"/>
    <property type="molecule type" value="Genomic_DNA"/>
</dbReference>
<evidence type="ECO:0000313" key="4">
    <source>
        <dbReference type="EMBL" id="QIH43706.1"/>
    </source>
</evidence>
<keyword evidence="2 3" id="KW-0732">Signal</keyword>
<evidence type="ECO:0000256" key="2">
    <source>
        <dbReference type="ARBA" id="ARBA00022729"/>
    </source>
</evidence>
<keyword evidence="5" id="KW-1185">Reference proteome</keyword>
<feature type="chain" id="PRO_5026405773" description="UPF0319 protein G5S32_17105" evidence="3">
    <location>
        <begin position="22"/>
        <end position="209"/>
    </location>
</feature>
<dbReference type="Pfam" id="PF09829">
    <property type="entry name" value="DUF2057"/>
    <property type="match status" value="1"/>
</dbReference>
<name>A0A6G7CNS9_9VIBR</name>
<accession>A0A6G7CNS9</accession>
<protein>
    <recommendedName>
        <fullName evidence="3">UPF0319 protein G5S32_17105</fullName>
    </recommendedName>
</protein>
<sequence length="209" mass="23194" precursor="true">MKVIKPISYIFAIALSASAAAKVTIEIPSSIDLLVVNGEKPKTSGSVFSSTKSLELEDGQNQIVFRFEPYFSEGNDRVSVTSDVVIAKFTTQDRKLTFSLPEYRDAKVAQDNIKSFEWSLMDNGGVVVKIDQDRLIKSGMQIGRNFYQETTDYNRTGAVASIADTSVTTNSLSSQQMAADSTAEEMLHFWYNKADEPTKARFKAYINAQ</sequence>
<dbReference type="HAMAP" id="MF_00789">
    <property type="entry name" value="UPF0319"/>
    <property type="match status" value="1"/>
</dbReference>
<dbReference type="Proteomes" id="UP000503003">
    <property type="component" value="Chromosome 2"/>
</dbReference>
<feature type="signal peptide" evidence="3">
    <location>
        <begin position="1"/>
        <end position="21"/>
    </location>
</feature>
<organism evidence="4 5">
    <name type="scientific">Vibrio ziniensis</name>
    <dbReference type="NCBI Taxonomy" id="2711221"/>
    <lineage>
        <taxon>Bacteria</taxon>
        <taxon>Pseudomonadati</taxon>
        <taxon>Pseudomonadota</taxon>
        <taxon>Gammaproteobacteria</taxon>
        <taxon>Vibrionales</taxon>
        <taxon>Vibrionaceae</taxon>
        <taxon>Vibrio</taxon>
    </lineage>
</organism>
<dbReference type="InterPro" id="IPR018635">
    <property type="entry name" value="UPF0319"/>
</dbReference>
<reference evidence="4 5" key="1">
    <citation type="submission" date="2020-02" db="EMBL/GenBank/DDBJ databases">
        <title>A complete genome of a marine bacterium Vibrio sp. ZWAL4003 isolated from the mangrove sediment with the ability to degrade polysaccharides.</title>
        <authorList>
            <person name="Wu J."/>
            <person name="Qu W."/>
            <person name="Zeng R."/>
        </authorList>
    </citation>
    <scope>NUCLEOTIDE SEQUENCE [LARGE SCALE GENOMIC DNA]</scope>
    <source>
        <strain evidence="4 5">ZWAL4003</strain>
    </source>
</reference>